<dbReference type="PROSITE" id="PS51272">
    <property type="entry name" value="SLH"/>
    <property type="match status" value="2"/>
</dbReference>
<dbReference type="Proteomes" id="UP000515679">
    <property type="component" value="Chromosome"/>
</dbReference>
<dbReference type="InterPro" id="IPR001119">
    <property type="entry name" value="SLH_dom"/>
</dbReference>
<accession>A0A7G5BWG7</accession>
<name>A0A7G5BWG7_9BACL</name>
<reference evidence="2 3" key="1">
    <citation type="submission" date="2019-07" db="EMBL/GenBank/DDBJ databases">
        <authorList>
            <person name="Kim J.K."/>
            <person name="Cheong H.-M."/>
            <person name="Choi Y."/>
            <person name="Hwang K.J."/>
            <person name="Lee S."/>
            <person name="Choi C."/>
        </authorList>
    </citation>
    <scope>NUCLEOTIDE SEQUENCE [LARGE SCALE GENOMIC DNA]</scope>
    <source>
        <strain evidence="2 3">KS 22</strain>
    </source>
</reference>
<feature type="domain" description="SLH" evidence="1">
    <location>
        <begin position="4"/>
        <end position="67"/>
    </location>
</feature>
<dbReference type="InterPro" id="IPR051465">
    <property type="entry name" value="Cell_Envelope_Struct_Comp"/>
</dbReference>
<dbReference type="KEGG" id="cchl:FPL14_08935"/>
<evidence type="ECO:0000313" key="3">
    <source>
        <dbReference type="Proteomes" id="UP000515679"/>
    </source>
</evidence>
<dbReference type="PANTHER" id="PTHR43308:SF5">
    <property type="entry name" value="S-LAYER PROTEIN _ PEPTIDOGLYCAN ENDO-BETA-N-ACETYLGLUCOSAMINIDASE"/>
    <property type="match status" value="1"/>
</dbReference>
<evidence type="ECO:0000259" key="1">
    <source>
        <dbReference type="PROSITE" id="PS51272"/>
    </source>
</evidence>
<dbReference type="RefSeq" id="WP_182302660.1">
    <property type="nucleotide sequence ID" value="NZ_CP041969.1"/>
</dbReference>
<organism evidence="2 3">
    <name type="scientific">Cohnella cholangitidis</name>
    <dbReference type="NCBI Taxonomy" id="2598458"/>
    <lineage>
        <taxon>Bacteria</taxon>
        <taxon>Bacillati</taxon>
        <taxon>Bacillota</taxon>
        <taxon>Bacilli</taxon>
        <taxon>Bacillales</taxon>
        <taxon>Paenibacillaceae</taxon>
        <taxon>Cohnella</taxon>
    </lineage>
</organism>
<sequence>MENGASPFSDVKGAEWYASAIQTAYSYKLIDGLNDGTFRPTDSVTREQAIAILAKAMEITGLKAKLPAVEASESLRPFADADSVSKWAQPGMISCLQAGMISGRNGTQLAPKAFITRAEVAEIVQKLLQKSELI</sequence>
<dbReference type="AlphaFoldDB" id="A0A7G5BWG7"/>
<proteinExistence type="predicted"/>
<keyword evidence="3" id="KW-1185">Reference proteome</keyword>
<dbReference type="EMBL" id="CP041969">
    <property type="protein sequence ID" value="QMV41301.1"/>
    <property type="molecule type" value="Genomic_DNA"/>
</dbReference>
<gene>
    <name evidence="2" type="ORF">FPL14_08935</name>
</gene>
<dbReference type="Pfam" id="PF00395">
    <property type="entry name" value="SLH"/>
    <property type="match status" value="2"/>
</dbReference>
<feature type="domain" description="SLH" evidence="1">
    <location>
        <begin position="75"/>
        <end position="134"/>
    </location>
</feature>
<dbReference type="PANTHER" id="PTHR43308">
    <property type="entry name" value="OUTER MEMBRANE PROTEIN ALPHA-RELATED"/>
    <property type="match status" value="1"/>
</dbReference>
<evidence type="ECO:0000313" key="2">
    <source>
        <dbReference type="EMBL" id="QMV41301.1"/>
    </source>
</evidence>
<protein>
    <submittedName>
        <fullName evidence="2">S-layer homology domain-containing protein</fullName>
    </submittedName>
</protein>